<feature type="region of interest" description="Disordered" evidence="6">
    <location>
        <begin position="2129"/>
        <end position="2148"/>
    </location>
</feature>
<evidence type="ECO:0000256" key="1">
    <source>
        <dbReference type="ARBA" id="ARBA00004138"/>
    </source>
</evidence>
<dbReference type="OrthoDB" id="442692at2759"/>
<feature type="compositionally biased region" description="Basic and acidic residues" evidence="6">
    <location>
        <begin position="3430"/>
        <end position="3449"/>
    </location>
</feature>
<accession>A0A7E5VFC9</accession>
<feature type="region of interest" description="Disordered" evidence="6">
    <location>
        <begin position="3426"/>
        <end position="3467"/>
    </location>
</feature>
<dbReference type="InParanoid" id="A0A7E5VFC9"/>
<feature type="region of interest" description="Disordered" evidence="6">
    <location>
        <begin position="3686"/>
        <end position="3713"/>
    </location>
</feature>
<dbReference type="InterPro" id="IPR053879">
    <property type="entry name" value="HYDIN_VesB_CFA65-like_Ig"/>
</dbReference>
<evidence type="ECO:0000313" key="8">
    <source>
        <dbReference type="Proteomes" id="UP000322000"/>
    </source>
</evidence>
<evidence type="ECO:0000256" key="2">
    <source>
        <dbReference type="ARBA" id="ARBA00004496"/>
    </source>
</evidence>
<name>A0A7E5VFC9_TRINI</name>
<reference evidence="9" key="1">
    <citation type="submission" date="2025-08" db="UniProtKB">
        <authorList>
            <consortium name="RefSeq"/>
        </authorList>
    </citation>
    <scope>IDENTIFICATION</scope>
</reference>
<dbReference type="Gene3D" id="2.60.40.10">
    <property type="entry name" value="Immunoglobulins"/>
    <property type="match status" value="17"/>
</dbReference>
<feature type="compositionally biased region" description="Basic and acidic residues" evidence="6">
    <location>
        <begin position="3686"/>
        <end position="3695"/>
    </location>
</feature>
<evidence type="ECO:0000256" key="6">
    <source>
        <dbReference type="SAM" id="MobiDB-lite"/>
    </source>
</evidence>
<feature type="domain" description="HYDIN/VesB/CFA65-like Ig-like" evidence="7">
    <location>
        <begin position="175"/>
        <end position="249"/>
    </location>
</feature>
<protein>
    <submittedName>
        <fullName evidence="9">Hydrocephalus-inducing protein-like isoform X1</fullName>
    </submittedName>
</protein>
<proteinExistence type="predicted"/>
<evidence type="ECO:0000313" key="9">
    <source>
        <dbReference type="RefSeq" id="XP_026727024.1"/>
    </source>
</evidence>
<dbReference type="Proteomes" id="UP000322000">
    <property type="component" value="Chromosome 4"/>
</dbReference>
<gene>
    <name evidence="9" type="primary">LOC113493302</name>
</gene>
<dbReference type="InterPro" id="IPR013783">
    <property type="entry name" value="Ig-like_fold"/>
</dbReference>
<keyword evidence="4" id="KW-0969">Cilium</keyword>
<evidence type="ECO:0000256" key="4">
    <source>
        <dbReference type="ARBA" id="ARBA00023069"/>
    </source>
</evidence>
<dbReference type="PANTHER" id="PTHR23053:SF0">
    <property type="entry name" value="HYDROCEPHALUS-INDUCING PROTEIN HOMOLOG"/>
    <property type="match status" value="1"/>
</dbReference>
<dbReference type="Pfam" id="PF22544">
    <property type="entry name" value="HYDIN_VesB_CFA65-like_Ig"/>
    <property type="match status" value="1"/>
</dbReference>
<evidence type="ECO:0000256" key="5">
    <source>
        <dbReference type="ARBA" id="ARBA00023273"/>
    </source>
</evidence>
<feature type="compositionally biased region" description="Low complexity" evidence="6">
    <location>
        <begin position="3455"/>
        <end position="3467"/>
    </location>
</feature>
<organism evidence="8 9">
    <name type="scientific">Trichoplusia ni</name>
    <name type="common">Cabbage looper</name>
    <dbReference type="NCBI Taxonomy" id="7111"/>
    <lineage>
        <taxon>Eukaryota</taxon>
        <taxon>Metazoa</taxon>
        <taxon>Ecdysozoa</taxon>
        <taxon>Arthropoda</taxon>
        <taxon>Hexapoda</taxon>
        <taxon>Insecta</taxon>
        <taxon>Pterygota</taxon>
        <taxon>Neoptera</taxon>
        <taxon>Endopterygota</taxon>
        <taxon>Lepidoptera</taxon>
        <taxon>Glossata</taxon>
        <taxon>Ditrysia</taxon>
        <taxon>Noctuoidea</taxon>
        <taxon>Noctuidae</taxon>
        <taxon>Plusiinae</taxon>
        <taxon>Trichoplusia</taxon>
    </lineage>
</organism>
<dbReference type="GO" id="GO:0005930">
    <property type="term" value="C:axoneme"/>
    <property type="evidence" value="ECO:0007669"/>
    <property type="project" value="TreeGrafter"/>
</dbReference>
<dbReference type="GO" id="GO:0003341">
    <property type="term" value="P:cilium movement"/>
    <property type="evidence" value="ECO:0007669"/>
    <property type="project" value="TreeGrafter"/>
</dbReference>
<dbReference type="KEGG" id="tnl:113493302"/>
<keyword evidence="5" id="KW-0966">Cell projection</keyword>
<keyword evidence="8" id="KW-1185">Reference proteome</keyword>
<sequence>MEILQKFKQNGYFTSELYHLLAKKKLLQPSTEITPSEYEREMKMSTQQRLQNLNNIEVDNLLRASNKETNKPVLSFTPRLIVFQNFKPNDKIVAKFSVKNISKGPTFLNMVYKESSYFFIKPCGGVLLSRLAPGISVTFAVTFMPVQYEDYTHKVSFYTDVDQYVLPLIAMGPRPIFDFPDRIDIPQIPLKVENHVLVPIHNIGMVPAGFTFNCKCPFSVLPKSAYLNPKQKIDVKVTFKTMHLGETRGILNALFETGENFVVMMSGKTYTVSIELEKQVVRFFDTYNTMMRQQTFKITNKSDHVLTYMCMKNDCVYYDFEEKVKLATIFYNLKSSESTKYTKLVRYDVLTSDEHERVYTRIFYDEIQALVADESLHFQNTHFTITPIAGKLWPNKSTELSITFCPKEIGEFNATAYLDIDGSVNRVPLKLIGISIPPSINLNVETLDLDCVYINKTYNYEVVAINKGHINGVIVYKEVPTLFGSTITCSPELNCLRPGDKEIFIVSFSNSNQGPFFEEINFTIRDTDVVLKLYLKGEVIYPSLTFSIPCLDFGIVSVGVPKTMELDVINESVVQVSGTLKISSDGPEISSITLTDYAVAEKPKPEIPQWPREFKIEPCKVDIDPESRVSIQVTLIANLIRANQTSLELELEKSDSPPIIVPVMFNAMVPEITPAPEIRLRACFLDFPYENEIVISSNNISGYFTLEESLEQNTLDVNVKIKEGFIQPSSRICLPVSIKTSSLGLQNYVVRIYLFGMSKPIEICQITGFGVRPIVTCTPMTLHWGQVKLLSKSQKALTLCNDSPVYVHFKASLLSKDGRWQISPTEGYVEPESETDLVLTLYLIDADTYTNKAVIQLEKVKEILVPLSASGVGTSIVVGELRDRIVLGKHFTKIPLNSKVIMENCGTRLHALEWSEHYKAPKTKQPTAGFFSLDPKVFKISAGEKLELSITGISYKVTTVKEMWYLVGSVEGINKKELLLECQIVAEFVDPKIEISTNLVEFQYDFGPYSEYYKLTDIVTIKNVSKLPLDIEICAKPPFAIIQKQSTYKIPQEESNLCCCIRYRKSDLNLKNIINEVGPAQSRTFIDFLTSKPVEPLRKGPLHFFHDINKIKMAFNLTHALEERLEDQEIMKLQILFDTTKHLNLKSKVYCDVMKIKFKGHKNKDALKLIGKINFPNILVLSPRVDFQCILNGSIESKTIKIQNATPLLVCYRFQWKKCSITKIPVPELTELDYGNTCSLIKSSTEEPTTIGSGLREILPTQTVGESSLQDPKLDTVSCNKVLAMFQEIVTITTCEETSQIDEEVIKMRMMQKIAPMIDVDYDTDFEWSYKFAKLQPSHNRKDINDVLQLVSHRGLLKPNEIQNVHVIFRPKPNINVRAILECEVLGGPPETILITGSSSDLMYKINSQQLNFKIRSFHEHAHEDLIITNIAQLPFTYRTYLDEPKFKNELEGTILELLPSEKLLEPEEEISMKIVIRPGVVGYYRRTFLLEIGHLPHIPIEIFGWGVIPQVFITLYKPESFEDHDPEIGYVAIPTLTQQYLAAVSEIFSTGKEEHLNSPLTDKCFEDPDFQDGWHICSSWDGYPTIMDIELAKERISVIQHIRSRPEILTAYSTIAKMGPIPGYLTVPYVIDYGVVITGSTVQCTAEVVNYGPIVTKLHFAKGTSVPSWLGMKLCGKLNPGETGKIEVTFSPTSNDFTELEQHVETSFNVEVPYGVTIPIQIKALCAVPYLVSNVKVVDFGSVRCGDKIICSIPLKNVGRPTCIWYVTLRLKAPGPIPMMVLDSSGKYEPGQGGWLSVAFKPTMEMLYEGLLIFRFHMNPNRMTIPVTGQGIVPHVHIIGPNVNFPPTLPWADTTDIYFGLTNPCPFPVELIIAHSDEKWKEEEDIFQLLYKYYNKPEEMLVPALRPGAGLPREIINFCQSFNEHIKKVKEEEAATNKVLTARVTAAAKVQTRKAKSPKSAQKTAVTPKETPPMKVRTESEIVADEIKELKERHVDPLSECLHPVVDDGSEGSGDKHAKGILVFFHGSPCEEMQGQELAYALGKRLQLPTINMDLIIVEALCVSECEAKMILVSAIDENYEAMKRNTKASSDFNENEHPEEDFDEYADEFEIILKKIVFLANTKNMNTPRSKASEKKKRRSPTSSVASHTVLGAMGSTTLFQMDLVEELLTDFFTLPKFHRGFVVDTLSSIVVKNPPLVLMTLIKCKRHIWNIHLVLCHSDFSKWAQAYDEAQKEAEAILDEAQSKVYNETEIQEIVTNFDDMDAEDYENSVPELKALYISIGLDARRKKYLDKIGYTADSSKKDKSIKENRSKSLITVDASESKKKIKKEDPKAKATSEYAIMNTRYNEYTKVTYEQLINIANNWILEEADLGAPLFTFNGTIVGVGQKKIKKKSELQLQVSEVSLSDRGFPITFVVCPCLQYKNALVNMFVKAPVVKDALKEEEELDVLKCPVNRKEFTVLLPKTFPSIHHEKPLKWWHLDEKPIRKCECNQLTDLNLLDDTTQDNVLNILSKWHCTCGRKVTSTQTSTSEIPSMSVERVHIFENHDDFPELDPLPLCAVKSTPTFGKRLVLQPGDLIRCKYSFSPQDEGNFSLKRYVEVNGWPESRVDINVNGICDLPRLDSRPKKMFENFVRRTLEDNVYKLTYLDDLKVFEFGPIFTGNHRIYEEHYTIDLKNSSLMTADVVIEFLEDTTVFQIDKNFISLEPGCRGKLTISAAPTEKGVHTSVLLFCVKDNPEIVMVNIACSGVVPVVEILPLTKVIEYGKLLLYRREDDRFIVKNDSILPIMWKIRNGHEFIEDFIIAQSSGIVARQDNQVVPVTYIACRVGVIQNKPLVIDIYDAEGRGDPMVIDTLFLSAECYDVMVECAHENPSETYLNYGNVKVNSTIVREMYLLNRGKYNIYYKLKKVKNFPEPSLLRSFEAIPECGVVPASLKLVSIEFECTPTTSMNLVNVPAYICSLLDGSKDQVVVAKFPVCVTIASFYNTFTLFPLGELNFHIIPVGSGIMRDVILNNTSKCPVTYEIILPAAYQVDPLQPSPPSKEKSTKIRNPPLKCGNFLIMNEDNLLAPGTSRTIQIQFFATAARKFEETINFIISDTCPAEAQGVPLRLVGTGAMPTLDLWNIETTFREHLIVKNLCEYKVHESSPHCVFAENSVTLHFFCVTVGSSHMGNIDLYNNGLVACALTMKLHYQTNASSHIFTLDKYETHIEPLLHKNLGIIFTPKALREYRAVLEIKLKLLDNQEQSFKICLIGEGVIPRISLIKPRVKHHRSSLLRFPVTCLGSISHKPIRFKNISSVKSVVTLDVMQPMNEERPIFWLAAAAESEHMVLDGNNDEMNLTMKVVLRPEEIITVNIYYNPIRKGRTSCDVKLSIEENPYEYYTVAGEGESFMEDVILVGLEMLSMDTDLEAYKLSMTTDGTMSTVSTVETKKSKSASIDRKKSKQLDKKARKASSSSMRHSSESPSAEPSLLKYILDFGGCELFSLQRRSVMMVNNSEKVYKFNWAEVDCIVIKPSVGYISPGEEKDLEIMFFSDHPVIFQREFLTCNLVAISDDSLTLDMKGATWDNRQIVTLFDHNPDLSLNQRCEIITDEQTIPASERYLGAINMIIVYSARTEYTKYICSLKEEKELPDTFIYKTRHFDFTVENVGNVPMKILWNFQIDDEFPARIDKHFPKNQKLRPEDLLNEHPRHESFNSVEMDTNEPMPDPDPETASKVTLFSGSQGRASVDTWFEVDLPFQIIPLKGCLMPGETKSFTVTFSPLDAFDFKVRLKSTIDNLDPYDQNIMCKLTARSLIPFVHLDIEDSDYLTSGRRKVTGVALPPHMTVLEFNVLGSGCYKKKFNVINPTSDPYEFIFEMVMSDKPELMPVHCNMLKGYVEGGTSTEVTFTFSPTAPGVYESQWKFLIPVHNLTMNVLVVGLVREPDVVFVPTILIIRNSLVGFTSTNVVILKNNETEPLKFEFKGNSLCNESGKTPVICEPNSGTLKPRSETPINIVYTPIQDGPLSYKIFCSVTYLTKHLTLCVNALSYSIKPKVLYYLIGNEHILSSEAYTNIHLDQTASTYERTIPFTIRNDGSATFFFDWNYNGSNVKKFMQLHVDPKSGHVTPGSDMECTLFFTVKQVPVQAFPVTLTISDGPEYKIFIHADIEKPLYHFSCMEFDFGKCFVNAPDSTYKRNIALTNDDKVPIIVDLNFSHLPELFVDYEKMTEIEPGKRLKIGIYFRPKQVKEYEFTLQFWVNSLCEENLTVKGEGIPLLFDLYEGCQKSFDLGHVKVGEKLVRTIEVMNHSKATIDATFIFRDMYPVVEDTTQSDATSVCLSPTTAHQHADTGPSRVQMLQTYKDNKVREQIAMDIQNALSSLKVIPNKCLIRPYRKVPLKIQFKPVGMISTLNVQLNMKVFQFERPLVRLSGCATGMSLAFSQNSLQFGRVRKRGCKILKVMLLNKGDFGARFWWQPLISDEFTISPQQGTVAAHTNVTFTITFRPVNHNPFIKVWASCNIENYKHLELALYATCVDLGNIQNKTLYMECPVRDVQTSFIVVTNPTDDLWFILSEVSGGPFDTLREFNVEPNSTFDIPVSFKPKSIGKHESQVLYSPLGESALFVTLLGVAQHPNPNGTINLSVAAKEVHLEELPVYNITEFPESYRVTTELVRINPEKFEGYYEIKCPDVIKTWGEAAATCRWTFVCFEECEMALKVMFINEDTREYQYYNIDVVVTHSPIVDTLTFVSRARESVQKDIVIKNPLSNEADYYVTCEKLECPDALKIGRNSEAILTMTYSPLVEGETEDFLEVNNYLVGTYVYRIKLKCLPAKVKNLEYTTSLGTNIAIRLKVMNQTDSRADFDCTVSHPSIIAEKEYSLGAFEKGKFLVWFEPTELGVQNCRVAFTSLIAGEFIYSIKGIGTEPKPRGPYEIKSGGSTVIRFKNIFDDTRMFKIYVDRDEFYVKTLYEPIRSKKELRITVHLAERPSQGWPEVPTGTLTIENYEPPIPKVSWTFFLQGKP</sequence>
<dbReference type="RefSeq" id="XP_026727024.1">
    <property type="nucleotide sequence ID" value="XM_026871223.1"/>
</dbReference>
<evidence type="ECO:0000256" key="3">
    <source>
        <dbReference type="ARBA" id="ARBA00022490"/>
    </source>
</evidence>
<dbReference type="PANTHER" id="PTHR23053">
    <property type="entry name" value="DLEC1 DELETED IN LUNG AND ESOPHAGEAL CANCER 1"/>
    <property type="match status" value="1"/>
</dbReference>
<dbReference type="GO" id="GO:1904158">
    <property type="term" value="P:axonemal central apparatus assembly"/>
    <property type="evidence" value="ECO:0007669"/>
    <property type="project" value="TreeGrafter"/>
</dbReference>
<feature type="region of interest" description="Disordered" evidence="6">
    <location>
        <begin position="1952"/>
        <end position="1976"/>
    </location>
</feature>
<dbReference type="InterPro" id="IPR033305">
    <property type="entry name" value="Hydin-like"/>
</dbReference>
<keyword evidence="3" id="KW-0963">Cytoplasm</keyword>
<dbReference type="GeneID" id="113493302"/>
<evidence type="ECO:0000259" key="7">
    <source>
        <dbReference type="Pfam" id="PF22544"/>
    </source>
</evidence>
<comment type="subcellular location">
    <subcellularLocation>
        <location evidence="1">Cell projection</location>
        <location evidence="1">Cilium</location>
    </subcellularLocation>
    <subcellularLocation>
        <location evidence="2">Cytoplasm</location>
    </subcellularLocation>
</comment>